<evidence type="ECO:0000313" key="2">
    <source>
        <dbReference type="EMBL" id="KAG0491580.1"/>
    </source>
</evidence>
<gene>
    <name evidence="2" type="ORF">HPP92_004978</name>
</gene>
<accession>A0A835RNS1</accession>
<name>A0A835RNS1_VANPL</name>
<keyword evidence="3" id="KW-1185">Reference proteome</keyword>
<dbReference type="EMBL" id="JADCNL010000002">
    <property type="protein sequence ID" value="KAG0491580.1"/>
    <property type="molecule type" value="Genomic_DNA"/>
</dbReference>
<reference evidence="2 3" key="1">
    <citation type="journal article" date="2020" name="Nat. Food">
        <title>A phased Vanilla planifolia genome enables genetic improvement of flavour and production.</title>
        <authorList>
            <person name="Hasing T."/>
            <person name="Tang H."/>
            <person name="Brym M."/>
            <person name="Khazi F."/>
            <person name="Huang T."/>
            <person name="Chambers A.H."/>
        </authorList>
    </citation>
    <scope>NUCLEOTIDE SEQUENCE [LARGE SCALE GENOMIC DNA]</scope>
    <source>
        <tissue evidence="2">Leaf</tissue>
    </source>
</reference>
<evidence type="ECO:0000256" key="1">
    <source>
        <dbReference type="SAM" id="MobiDB-lite"/>
    </source>
</evidence>
<feature type="region of interest" description="Disordered" evidence="1">
    <location>
        <begin position="33"/>
        <end position="112"/>
    </location>
</feature>
<sequence>MAAFEAGPVVRDAIDGEEVNEVHRLLARLALVLSPTERHDRGDQEQEERRMRRRRRSAPRALRGASLLERRKGADGKRPSTEGRFGEGNAGGVDVGYKGTGFGEVSEGREER</sequence>
<dbReference type="Proteomes" id="UP000636800">
    <property type="component" value="Chromosome 2"/>
</dbReference>
<organism evidence="2 3">
    <name type="scientific">Vanilla planifolia</name>
    <name type="common">Vanilla</name>
    <dbReference type="NCBI Taxonomy" id="51239"/>
    <lineage>
        <taxon>Eukaryota</taxon>
        <taxon>Viridiplantae</taxon>
        <taxon>Streptophyta</taxon>
        <taxon>Embryophyta</taxon>
        <taxon>Tracheophyta</taxon>
        <taxon>Spermatophyta</taxon>
        <taxon>Magnoliopsida</taxon>
        <taxon>Liliopsida</taxon>
        <taxon>Asparagales</taxon>
        <taxon>Orchidaceae</taxon>
        <taxon>Vanilloideae</taxon>
        <taxon>Vanilleae</taxon>
        <taxon>Vanilla</taxon>
    </lineage>
</organism>
<feature type="compositionally biased region" description="Basic and acidic residues" evidence="1">
    <location>
        <begin position="36"/>
        <end position="50"/>
    </location>
</feature>
<feature type="compositionally biased region" description="Gly residues" evidence="1">
    <location>
        <begin position="86"/>
        <end position="102"/>
    </location>
</feature>
<protein>
    <submittedName>
        <fullName evidence="2">Uncharacterized protein</fullName>
    </submittedName>
</protein>
<comment type="caution">
    <text evidence="2">The sequence shown here is derived from an EMBL/GenBank/DDBJ whole genome shotgun (WGS) entry which is preliminary data.</text>
</comment>
<dbReference type="OrthoDB" id="10264196at2759"/>
<feature type="compositionally biased region" description="Basic and acidic residues" evidence="1">
    <location>
        <begin position="68"/>
        <end position="85"/>
    </location>
</feature>
<evidence type="ECO:0000313" key="3">
    <source>
        <dbReference type="Proteomes" id="UP000636800"/>
    </source>
</evidence>
<proteinExistence type="predicted"/>
<dbReference type="AlphaFoldDB" id="A0A835RNS1"/>